<dbReference type="OrthoDB" id="9972184at2"/>
<keyword evidence="1" id="KW-0732">Signal</keyword>
<organism evidence="2 3">
    <name type="scientific">Leptospira stimsonii</name>
    <dbReference type="NCBI Taxonomy" id="2202203"/>
    <lineage>
        <taxon>Bacteria</taxon>
        <taxon>Pseudomonadati</taxon>
        <taxon>Spirochaetota</taxon>
        <taxon>Spirochaetia</taxon>
        <taxon>Leptospirales</taxon>
        <taxon>Leptospiraceae</taxon>
        <taxon>Leptospira</taxon>
    </lineage>
</organism>
<comment type="caution">
    <text evidence="2">The sequence shown here is derived from an EMBL/GenBank/DDBJ whole genome shotgun (WGS) entry which is preliminary data.</text>
</comment>
<evidence type="ECO:0000313" key="3">
    <source>
        <dbReference type="Proteomes" id="UP000265798"/>
    </source>
</evidence>
<sequence>MKTTFKYFITGCFLFSSFLFAEEEQIKPEIQKPKFEPKYELIIRRQSSVIETLESKWFEEKYPFFIDNRNKRTTNIYFGFKFFLPKINSYLETNFFELKKSNLSKTTIYCSNDDCYVKDYSIGSYYRFDTELNLIWNVFSDKVGIGGGLRYINSNLSLNQGDSFFLYLGSHSYGPQISLRFRTPAFYNLYLSGKFNYFYLFGDLVIRNGYQDSRNSLGYNNFDEATRSTYIGKELEVALNYSISDQIVISWGAGVLGAVARPRSKDVHSLDSSYDLSRNLGLRVFGGLEYVDYIYNAFIQISFKM</sequence>
<feature type="chain" id="PRO_5017237319" evidence="1">
    <location>
        <begin position="22"/>
        <end position="305"/>
    </location>
</feature>
<reference evidence="3" key="1">
    <citation type="submission" date="2018-05" db="EMBL/GenBank/DDBJ databases">
        <title>Leptospira yasudae sp. nov. and Leptospira stimsonii sp. nov., two pathogenic species of the genus Leptospira isolated from environmental sources.</title>
        <authorList>
            <person name="Casanovas-Massana A."/>
            <person name="Hamond C."/>
            <person name="Santos L.A."/>
            <person name="Hacker K.P."/>
            <person name="Balassiano I."/>
            <person name="Medeiros M.A."/>
            <person name="Reis M.G."/>
            <person name="Ko A.I."/>
            <person name="Wunder E.A."/>
        </authorList>
    </citation>
    <scope>NUCLEOTIDE SEQUENCE [LARGE SCALE GENOMIC DNA]</scope>
    <source>
        <strain evidence="3">Yale</strain>
    </source>
</reference>
<feature type="signal peptide" evidence="1">
    <location>
        <begin position="1"/>
        <end position="21"/>
    </location>
</feature>
<protein>
    <submittedName>
        <fullName evidence="2">Uncharacterized protein</fullName>
    </submittedName>
</protein>
<evidence type="ECO:0000313" key="2">
    <source>
        <dbReference type="EMBL" id="RHX83656.1"/>
    </source>
</evidence>
<proteinExistence type="predicted"/>
<dbReference type="Proteomes" id="UP000265798">
    <property type="component" value="Unassembled WGS sequence"/>
</dbReference>
<evidence type="ECO:0000256" key="1">
    <source>
        <dbReference type="SAM" id="SignalP"/>
    </source>
</evidence>
<gene>
    <name evidence="2" type="ORF">DLM75_23655</name>
</gene>
<dbReference type="EMBL" id="QHCT01000017">
    <property type="protein sequence ID" value="RHX83656.1"/>
    <property type="molecule type" value="Genomic_DNA"/>
</dbReference>
<dbReference type="AlphaFoldDB" id="A0A396YQT9"/>
<name>A0A396YQT9_9LEPT</name>
<dbReference type="RefSeq" id="WP_118970977.1">
    <property type="nucleotide sequence ID" value="NZ_QHCT01000017.1"/>
</dbReference>
<accession>A0A396YQT9</accession>